<evidence type="ECO:0000313" key="1">
    <source>
        <dbReference type="EMBL" id="KAF5345353.1"/>
    </source>
</evidence>
<dbReference type="EMBL" id="JAACJM010000113">
    <property type="protein sequence ID" value="KAF5345353.1"/>
    <property type="molecule type" value="Genomic_DNA"/>
</dbReference>
<evidence type="ECO:0000313" key="2">
    <source>
        <dbReference type="Proteomes" id="UP000559256"/>
    </source>
</evidence>
<comment type="caution">
    <text evidence="1">The sequence shown here is derived from an EMBL/GenBank/DDBJ whole genome shotgun (WGS) entry which is preliminary data.</text>
</comment>
<keyword evidence="2" id="KW-1185">Reference proteome</keyword>
<dbReference type="Proteomes" id="UP000559256">
    <property type="component" value="Unassembled WGS sequence"/>
</dbReference>
<sequence length="398" mass="44792">MKRKYKFVLTSAAPAFACLIVVSISILHCLPLFGARTTQVAWDVIDLQGIRSMLDQTLTIQQNLPESQDTSFQGLQNRLSCLLRHGAWNKSALVVTPCDISRPTRLDLHRCSNSTQPSDSYEYTFSEKCFPSAITPLASAKMLCPRLPGKKILFVGPDTTYRLHTSWLEALEKHENRSHACLGIDFCTFHQICREPAQADEPFLPPGGFVKFPSNHELISTHSAVLRYDLSTTLYAGGSSRDPKYTDPTSQVDGMTGVRMPDLFWLTHARKSNVIVMNRGPLPAPAYTYDGSATGNWTFVENIGYSMPEVTKVAQAQKIVAAALNVTITRFISEVTRTLEILRRDPDISHKILIWHGSWFATTSRPEVWQTNQDTMRFPLDNPWLLYHNIQGRSPLFC</sequence>
<protein>
    <submittedName>
        <fullName evidence="1">Uncharacterized protein</fullName>
    </submittedName>
</protein>
<organism evidence="1 2">
    <name type="scientific">Tetrapyrgos nigripes</name>
    <dbReference type="NCBI Taxonomy" id="182062"/>
    <lineage>
        <taxon>Eukaryota</taxon>
        <taxon>Fungi</taxon>
        <taxon>Dikarya</taxon>
        <taxon>Basidiomycota</taxon>
        <taxon>Agaricomycotina</taxon>
        <taxon>Agaricomycetes</taxon>
        <taxon>Agaricomycetidae</taxon>
        <taxon>Agaricales</taxon>
        <taxon>Marasmiineae</taxon>
        <taxon>Marasmiaceae</taxon>
        <taxon>Tetrapyrgos</taxon>
    </lineage>
</organism>
<dbReference type="AlphaFoldDB" id="A0A8H5CQT5"/>
<reference evidence="1 2" key="1">
    <citation type="journal article" date="2020" name="ISME J.">
        <title>Uncovering the hidden diversity of litter-decomposition mechanisms in mushroom-forming fungi.</title>
        <authorList>
            <person name="Floudas D."/>
            <person name="Bentzer J."/>
            <person name="Ahren D."/>
            <person name="Johansson T."/>
            <person name="Persson P."/>
            <person name="Tunlid A."/>
        </authorList>
    </citation>
    <scope>NUCLEOTIDE SEQUENCE [LARGE SCALE GENOMIC DNA]</scope>
    <source>
        <strain evidence="1 2">CBS 291.85</strain>
    </source>
</reference>
<gene>
    <name evidence="1" type="ORF">D9758_008447</name>
</gene>
<proteinExistence type="predicted"/>
<accession>A0A8H5CQT5</accession>
<name>A0A8H5CQT5_9AGAR</name>
<dbReference type="OrthoDB" id="3020812at2759"/>